<proteinExistence type="evidence at transcript level"/>
<dbReference type="RefSeq" id="NP_001017643.1">
    <property type="nucleotide sequence ID" value="NM_001017643.1"/>
</dbReference>
<dbReference type="AlphaFoldDB" id="Q568L7"/>
<dbReference type="InterPro" id="IPR007374">
    <property type="entry name" value="ASCH_domain"/>
</dbReference>
<dbReference type="PANTHER" id="PTHR31666">
    <property type="entry name" value="PROTEIN CXORF40A-RELATED"/>
    <property type="match status" value="1"/>
</dbReference>
<accession>Q568L7</accession>
<dbReference type="PANTHER" id="PTHR31666:SF0">
    <property type="entry name" value="PROTEIN EOLA1-RELATED"/>
    <property type="match status" value="1"/>
</dbReference>
<reference evidence="4" key="4">
    <citation type="submission" date="2025-04" db="UniProtKB">
        <authorList>
            <consortium name="RefSeq"/>
        </authorList>
    </citation>
    <scope>IDENTIFICATION</scope>
</reference>
<dbReference type="InterPro" id="IPR033615">
    <property type="entry name" value="EOLA1/EOLA2"/>
</dbReference>
<evidence type="ECO:0000313" key="5">
    <source>
        <dbReference type="ZFIN" id="ZDB-GENE-050417-121"/>
    </source>
</evidence>
<gene>
    <name evidence="2 4 5" type="ORF">zgc:110222</name>
</gene>
<evidence type="ECO:0000313" key="4">
    <source>
        <dbReference type="RefSeq" id="NP_001017643.1"/>
    </source>
</evidence>
<dbReference type="EMBL" id="BC092806">
    <property type="protein sequence ID" value="AAH92806.1"/>
    <property type="molecule type" value="mRNA"/>
</dbReference>
<reference evidence="2" key="2">
    <citation type="submission" date="2005-04" db="EMBL/GenBank/DDBJ databases">
        <authorList>
            <consortium name="NIH - Zebrafish Gene Collection (ZGC) project"/>
        </authorList>
    </citation>
    <scope>NUCLEOTIDE SEQUENCE [LARGE SCALE MRNA]</scope>
    <source>
        <tissue evidence="2">Ovary</tissue>
    </source>
</reference>
<dbReference type="OrthoDB" id="2865258at2759"/>
<evidence type="ECO:0000259" key="1">
    <source>
        <dbReference type="SMART" id="SM01022"/>
    </source>
</evidence>
<dbReference type="PhylomeDB" id="Q568L7"/>
<dbReference type="AGR" id="ZFIN:ZDB-GENE-050417-121"/>
<reference evidence="4" key="1">
    <citation type="journal article" date="2002" name="Proc. Natl. Acad. Sci. U.S.A.">
        <title>Generation and initial analysis of more than 15,000 full-length human and mouse cDNA sequences.</title>
        <authorList>
            <consortium name="Mammalian Gene Collection Program Team"/>
            <person name="Strausberg R.L."/>
            <person name="Feingold E.A."/>
            <person name="Grouse L.H."/>
            <person name="Derge J.G."/>
            <person name="Klausner R.D."/>
            <person name="Collins F.S."/>
            <person name="Wagner L."/>
            <person name="Shenmen C.M."/>
            <person name="Schuler G.D."/>
            <person name="Altschul S.F."/>
            <person name="Zeeberg B."/>
            <person name="Buetow K.H."/>
            <person name="Schaefer C.F."/>
            <person name="Bhat N.K."/>
            <person name="Hopkins R.F."/>
            <person name="Jordan H."/>
            <person name="Moore T."/>
            <person name="Max S.I."/>
            <person name="Wang J."/>
            <person name="Hsieh F."/>
            <person name="Diatchenko L."/>
            <person name="Marusina K."/>
            <person name="Farmer A.A."/>
            <person name="Rubin G.M."/>
            <person name="Hong L."/>
            <person name="Stapleton M."/>
            <person name="Soares M.B."/>
            <person name="Bonaldo M.F."/>
            <person name="Casavant T.L."/>
            <person name="Scheetz T.E."/>
            <person name="Brownstein M.J."/>
            <person name="Usdin T.B."/>
            <person name="Toshiyuki S."/>
            <person name="Carninci P."/>
            <person name="Prange C."/>
            <person name="Raha S.S."/>
            <person name="Loquellano N.A."/>
            <person name="Peters G.J."/>
            <person name="Abramson R.D."/>
            <person name="Mullahy S.J."/>
            <person name="Bosak S.A."/>
            <person name="McEwan P.J."/>
            <person name="McKernan K.J."/>
            <person name="Malek J.A."/>
            <person name="Gunaratne P.H."/>
            <person name="Richards S."/>
            <person name="Worley K.C."/>
            <person name="Hale S."/>
            <person name="Garcia A.M."/>
            <person name="Gay L.J."/>
            <person name="Hulyk S.W."/>
            <person name="Villalon D.K."/>
            <person name="Muzny D.M."/>
            <person name="Sodergren E.J."/>
            <person name="Lu X."/>
            <person name="Gibbs R.A."/>
            <person name="Fahey J."/>
            <person name="Helton E."/>
            <person name="Ketteman M."/>
            <person name="Madan A."/>
            <person name="Rodrigues S."/>
            <person name="Sanchez A."/>
            <person name="Whiting M."/>
            <person name="Madan A."/>
            <person name="Young A.C."/>
            <person name="Shevchenko Y."/>
            <person name="Bouffard G.G."/>
            <person name="Blakesley R.W."/>
            <person name="Touchman J.W."/>
            <person name="Green E.D."/>
            <person name="Dickson M.C."/>
            <person name="Rodriguez A.C."/>
            <person name="Grimwood J."/>
            <person name="Schmutz J."/>
            <person name="Myers R.M."/>
            <person name="Butterfield Y.S."/>
            <person name="Krzywinski M.I."/>
            <person name="Skalska U."/>
            <person name="Smailus D.E."/>
            <person name="Schnerch A."/>
            <person name="Schein J.E."/>
            <person name="Jones S.J."/>
            <person name="Marra M.A."/>
        </authorList>
    </citation>
    <scope>NUCLEOTIDE SEQUENCE</scope>
</reference>
<dbReference type="GeneID" id="550336"/>
<organism evidence="2">
    <name type="scientific">Danio rerio</name>
    <name type="common">Zebrafish</name>
    <name type="synonym">Brachydanio rerio</name>
    <dbReference type="NCBI Taxonomy" id="7955"/>
    <lineage>
        <taxon>Eukaryota</taxon>
        <taxon>Metazoa</taxon>
        <taxon>Chordata</taxon>
        <taxon>Craniata</taxon>
        <taxon>Vertebrata</taxon>
        <taxon>Euteleostomi</taxon>
        <taxon>Actinopterygii</taxon>
        <taxon>Neopterygii</taxon>
        <taxon>Teleostei</taxon>
        <taxon>Ostariophysi</taxon>
        <taxon>Cypriniformes</taxon>
        <taxon>Danionidae</taxon>
        <taxon>Danioninae</taxon>
        <taxon>Danio</taxon>
    </lineage>
</organism>
<sequence>MSLEVHCLSFRQPYATLVLNGVKTIESRWRPLLSEMQNSTLAVHIAWKSWEGEDWRLILTERLGMTSKQTEELLESGERFGRSVIAGLVDVGETWCCPDNVPCEEMKKLETAACLTELNLKYLTRLSNPRWLNEPMYARGHKDVWTVNIPIRLLPSASSVSEGTLGHAFTGDL</sequence>
<dbReference type="SMART" id="SM01022">
    <property type="entry name" value="ASCH"/>
    <property type="match status" value="1"/>
</dbReference>
<evidence type="ECO:0000313" key="2">
    <source>
        <dbReference type="EMBL" id="AAH92806.1"/>
    </source>
</evidence>
<evidence type="ECO:0000313" key="3">
    <source>
        <dbReference type="Proteomes" id="UP000000437"/>
    </source>
</evidence>
<keyword evidence="3" id="KW-1185">Reference proteome</keyword>
<dbReference type="InterPro" id="IPR015947">
    <property type="entry name" value="PUA-like_sf"/>
</dbReference>
<name>Q568L7_DANRE</name>
<reference evidence="3" key="3">
    <citation type="journal article" date="2013" name="Nature">
        <title>The zebrafish reference genome sequence and its relationship to the human genome.</title>
        <authorList>
            <consortium name="Genome Reference Consortium Zebrafish"/>
            <person name="Howe K."/>
            <person name="Clark M.D."/>
            <person name="Torroja C.F."/>
            <person name="Torrance J."/>
            <person name="Berthelot C."/>
            <person name="Muffato M."/>
            <person name="Collins J.E."/>
            <person name="Humphray S."/>
            <person name="McLaren K."/>
            <person name="Matthews L."/>
            <person name="McLaren S."/>
            <person name="Sealy I."/>
            <person name="Caccamo M."/>
            <person name="Churcher C."/>
            <person name="Scott C."/>
            <person name="Barrett J.C."/>
            <person name="Koch R."/>
            <person name="Rauch G.J."/>
            <person name="White S."/>
            <person name="Chow W."/>
            <person name="Kilian B."/>
            <person name="Quintais L.T."/>
            <person name="Guerra-Assuncao J.A."/>
            <person name="Zhou Y."/>
            <person name="Gu Y."/>
            <person name="Yen J."/>
            <person name="Vogel J.H."/>
            <person name="Eyre T."/>
            <person name="Redmond S."/>
            <person name="Banerjee R."/>
            <person name="Chi J."/>
            <person name="Fu B."/>
            <person name="Langley E."/>
            <person name="Maguire S.F."/>
            <person name="Laird G.K."/>
            <person name="Lloyd D."/>
            <person name="Kenyon E."/>
            <person name="Donaldson S."/>
            <person name="Sehra H."/>
            <person name="Almeida-King J."/>
            <person name="Loveland J."/>
            <person name="Trevanion S."/>
            <person name="Jones M."/>
            <person name="Quail M."/>
            <person name="Willey D."/>
            <person name="Hunt A."/>
            <person name="Burton J."/>
            <person name="Sims S."/>
            <person name="McLay K."/>
            <person name="Plumb B."/>
            <person name="Davis J."/>
            <person name="Clee C."/>
            <person name="Oliver K."/>
            <person name="Clark R."/>
            <person name="Riddle C."/>
            <person name="Elliot D."/>
            <person name="Eliott D."/>
            <person name="Threadgold G."/>
            <person name="Harden G."/>
            <person name="Ware D."/>
            <person name="Begum S."/>
            <person name="Mortimore B."/>
            <person name="Mortimer B."/>
            <person name="Kerry G."/>
            <person name="Heath P."/>
            <person name="Phillimore B."/>
            <person name="Tracey A."/>
            <person name="Corby N."/>
            <person name="Dunn M."/>
            <person name="Johnson C."/>
            <person name="Wood J."/>
            <person name="Clark S."/>
            <person name="Pelan S."/>
            <person name="Griffiths G."/>
            <person name="Smith M."/>
            <person name="Glithero R."/>
            <person name="Howden P."/>
            <person name="Barker N."/>
            <person name="Lloyd C."/>
            <person name="Stevens C."/>
            <person name="Harley J."/>
            <person name="Holt K."/>
            <person name="Panagiotidis G."/>
            <person name="Lovell J."/>
            <person name="Beasley H."/>
            <person name="Henderson C."/>
            <person name="Gordon D."/>
            <person name="Auger K."/>
            <person name="Wright D."/>
            <person name="Collins J."/>
            <person name="Raisen C."/>
            <person name="Dyer L."/>
            <person name="Leung K."/>
            <person name="Robertson L."/>
            <person name="Ambridge K."/>
            <person name="Leongamornlert D."/>
            <person name="McGuire S."/>
            <person name="Gilderthorp R."/>
            <person name="Griffiths C."/>
            <person name="Manthravadi D."/>
            <person name="Nichol S."/>
            <person name="Barker G."/>
            <person name="Whitehead S."/>
            <person name="Kay M."/>
            <person name="Brown J."/>
            <person name="Murnane C."/>
            <person name="Gray E."/>
            <person name="Humphries M."/>
            <person name="Sycamore N."/>
            <person name="Barker D."/>
            <person name="Saunders D."/>
            <person name="Wallis J."/>
            <person name="Babbage A."/>
            <person name="Hammond S."/>
            <person name="Mashreghi-Mohammadi M."/>
            <person name="Barr L."/>
            <person name="Martin S."/>
            <person name="Wray P."/>
            <person name="Ellington A."/>
            <person name="Matthews N."/>
            <person name="Ellwood M."/>
            <person name="Woodmansey R."/>
            <person name="Clark G."/>
            <person name="Cooper J."/>
            <person name="Cooper J."/>
            <person name="Tromans A."/>
            <person name="Grafham D."/>
            <person name="Skuce C."/>
            <person name="Pandian R."/>
            <person name="Andrews R."/>
            <person name="Harrison E."/>
            <person name="Kimberley A."/>
            <person name="Garnett J."/>
            <person name="Fosker N."/>
            <person name="Hall R."/>
            <person name="Garner P."/>
            <person name="Kelly D."/>
            <person name="Bird C."/>
            <person name="Palmer S."/>
            <person name="Gehring I."/>
            <person name="Berger A."/>
            <person name="Dooley C.M."/>
            <person name="Ersan-Urun Z."/>
            <person name="Eser C."/>
            <person name="Geiger H."/>
            <person name="Geisler M."/>
            <person name="Karotki L."/>
            <person name="Kirn A."/>
            <person name="Konantz J."/>
            <person name="Konantz M."/>
            <person name="Oberlander M."/>
            <person name="Rudolph-Geiger S."/>
            <person name="Teucke M."/>
            <person name="Lanz C."/>
            <person name="Raddatz G."/>
            <person name="Osoegawa K."/>
            <person name="Zhu B."/>
            <person name="Rapp A."/>
            <person name="Widaa S."/>
            <person name="Langford C."/>
            <person name="Yang F."/>
            <person name="Schuster S.C."/>
            <person name="Carter N.P."/>
            <person name="Harrow J."/>
            <person name="Ning Z."/>
            <person name="Herrero J."/>
            <person name="Searle S.M."/>
            <person name="Enright A."/>
            <person name="Geisler R."/>
            <person name="Plasterk R.H."/>
            <person name="Lee C."/>
            <person name="Westerfield M."/>
            <person name="de Jong P.J."/>
            <person name="Zon L.I."/>
            <person name="Postlethwait J.H."/>
            <person name="Nusslein-Volhard C."/>
            <person name="Hubbard T.J."/>
            <person name="Roest Crollius H."/>
            <person name="Rogers J."/>
            <person name="Stemple D.L."/>
        </authorList>
    </citation>
    <scope>NUCLEOTIDE SEQUENCE [LARGE SCALE GENOMIC DNA]</scope>
</reference>
<dbReference type="ZFIN" id="ZDB-GENE-050417-121">
    <property type="gene designation" value="zgc:110222"/>
</dbReference>
<protein>
    <submittedName>
        <fullName evidence="4">Uncharacterized protein LOC550336</fullName>
    </submittedName>
    <submittedName>
        <fullName evidence="2">Zgc:110222</fullName>
    </submittedName>
</protein>
<dbReference type="Proteomes" id="UP000000437">
    <property type="component" value="Chromosome 21"/>
</dbReference>
<feature type="domain" description="ASCH" evidence="1">
    <location>
        <begin position="8"/>
        <end position="110"/>
    </location>
</feature>
<dbReference type="SUPFAM" id="SSF88697">
    <property type="entry name" value="PUA domain-like"/>
    <property type="match status" value="1"/>
</dbReference>
<dbReference type="KEGG" id="dre:550336"/>